<comment type="caution">
    <text evidence="3">The sequence shown here is derived from an EMBL/GenBank/DDBJ whole genome shotgun (WGS) entry which is preliminary data.</text>
</comment>
<organism evidence="3 4">
    <name type="scientific">Campylobacter estrildidarum</name>
    <dbReference type="NCBI Taxonomy" id="2510189"/>
    <lineage>
        <taxon>Bacteria</taxon>
        <taxon>Pseudomonadati</taxon>
        <taxon>Campylobacterota</taxon>
        <taxon>Epsilonproteobacteria</taxon>
        <taxon>Campylobacterales</taxon>
        <taxon>Campylobacteraceae</taxon>
        <taxon>Campylobacter</taxon>
    </lineage>
</organism>
<dbReference type="GO" id="GO:0006270">
    <property type="term" value="P:DNA replication initiation"/>
    <property type="evidence" value="ECO:0007669"/>
    <property type="project" value="InterPro"/>
</dbReference>
<dbReference type="GO" id="GO:0003887">
    <property type="term" value="F:DNA-directed DNA polymerase activity"/>
    <property type="evidence" value="ECO:0007669"/>
    <property type="project" value="InterPro"/>
</dbReference>
<proteinExistence type="inferred from homology"/>
<sequence length="359" mass="42905">MQTPKKTNKKRIQKAVVTQNNRFVYAKYDMNTNELKMFMWIVAQINSQKDTLFQVCEMPLSEIMELWQRDDKNPDYNYIRDLCKSMLQKTYVEDFKLLDEKTMKETTIFKGYTLFKSIEYRQGQGYITYQLNDSLMQYLLDQKRDFTQLKFNDIQQMKSAYSIRIYNMLVCELKQNKQSLKINLAVLQNLLEVPKSLLDWQGFQRRVLSQAEKDINSKSNLVLLEIKTYKTGRKITDLEFIFDYKNNDKRIAQEKAKQEKFFTKLKEILSNYIGKSIYDERFGEMIVTHYDHNEADNKISIIAQRKSDDKFVAFGVKNFKDIQSLEKLKDKAEELFYLDKQRVINAKEAQNYKNLFTMD</sequence>
<dbReference type="RefSeq" id="WP_137621389.1">
    <property type="nucleotide sequence ID" value="NZ_NXLZ01000028.1"/>
</dbReference>
<dbReference type="Gene3D" id="1.10.10.10">
    <property type="entry name" value="Winged helix-like DNA-binding domain superfamily/Winged helix DNA-binding domain"/>
    <property type="match status" value="2"/>
</dbReference>
<evidence type="ECO:0000256" key="1">
    <source>
        <dbReference type="ARBA" id="ARBA00038283"/>
    </source>
</evidence>
<evidence type="ECO:0000313" key="3">
    <source>
        <dbReference type="EMBL" id="TKX28050.1"/>
    </source>
</evidence>
<dbReference type="Proteomes" id="UP000308838">
    <property type="component" value="Unassembled WGS sequence"/>
</dbReference>
<dbReference type="EMBL" id="NXLZ01000028">
    <property type="protein sequence ID" value="TKX28050.1"/>
    <property type="molecule type" value="Genomic_DNA"/>
</dbReference>
<dbReference type="Pfam" id="PF01051">
    <property type="entry name" value="Rep3_N"/>
    <property type="match status" value="1"/>
</dbReference>
<dbReference type="InterPro" id="IPR000525">
    <property type="entry name" value="Initiator_Rep_WH1"/>
</dbReference>
<accession>A0A4U7BEI1</accession>
<evidence type="ECO:0000313" key="4">
    <source>
        <dbReference type="Proteomes" id="UP000308838"/>
    </source>
</evidence>
<name>A0A4U7BEI1_9BACT</name>
<comment type="similarity">
    <text evidence="1">Belongs to the initiator RepB protein family.</text>
</comment>
<dbReference type="OrthoDB" id="5323517at2"/>
<evidence type="ECO:0000259" key="2">
    <source>
        <dbReference type="Pfam" id="PF01051"/>
    </source>
</evidence>
<keyword evidence="4" id="KW-1185">Reference proteome</keyword>
<protein>
    <submittedName>
        <fullName evidence="3">Replication initiation protein</fullName>
    </submittedName>
</protein>
<reference evidence="3 4" key="1">
    <citation type="submission" date="2018-05" db="EMBL/GenBank/DDBJ databases">
        <title>Novel Campyloabacter and Helicobacter Species and Strains.</title>
        <authorList>
            <person name="Mannion A.J."/>
            <person name="Shen Z."/>
            <person name="Fox J.G."/>
        </authorList>
    </citation>
    <scope>NUCLEOTIDE SEQUENCE [LARGE SCALE GENOMIC DNA]</scope>
    <source>
        <strain evidence="4">MIT17-664</strain>
    </source>
</reference>
<dbReference type="InterPro" id="IPR036388">
    <property type="entry name" value="WH-like_DNA-bd_sf"/>
</dbReference>
<dbReference type="SUPFAM" id="SSF46785">
    <property type="entry name" value="Winged helix' DNA-binding domain"/>
    <property type="match status" value="2"/>
</dbReference>
<dbReference type="InterPro" id="IPR036390">
    <property type="entry name" value="WH_DNA-bd_sf"/>
</dbReference>
<gene>
    <name evidence="3" type="ORF">CQA69_08745</name>
</gene>
<dbReference type="Pfam" id="PF21205">
    <property type="entry name" value="Rep3_C"/>
    <property type="match status" value="1"/>
</dbReference>
<feature type="domain" description="Initiator Rep protein WH1" evidence="2">
    <location>
        <begin position="17"/>
        <end position="169"/>
    </location>
</feature>
<dbReference type="AlphaFoldDB" id="A0A4U7BEI1"/>